<sequence>MSNITWRKSATKDVRPFFGAATLESSVDLAEIRLYEDGAFMPDTAHAVEPTDSQPLDIVVRPNLALPAEMPMAKGDLVLAVTAVQPFMKKTIVVETHKVSGKIPDEIAVGSNIIDKLGGGSNVIIEVALCLGKQLTKKPGSPFLLGHWLSKKSFAIKTPKLAEAFPIQPMTDEEWKLIGYPAKTLYSVQYIGGFNDPVAKDSHLATVRIHADVHKKLTLESAQRLAKPMMASLAAEITGHIIAASVSEWENADEAAASSPLSAFLKRIERIDPAFTFEKFKEYAKEPGMPRLKALLHADQQSVRSIAEG</sequence>
<dbReference type="EMBL" id="SNXS01000002">
    <property type="protein sequence ID" value="TDP73110.1"/>
    <property type="molecule type" value="Genomic_DNA"/>
</dbReference>
<dbReference type="InParanoid" id="A0A4R6QQC9"/>
<organism evidence="1 2">
    <name type="scientific">Roseateles toxinivorans</name>
    <dbReference type="NCBI Taxonomy" id="270368"/>
    <lineage>
        <taxon>Bacteria</taxon>
        <taxon>Pseudomonadati</taxon>
        <taxon>Pseudomonadota</taxon>
        <taxon>Betaproteobacteria</taxon>
        <taxon>Burkholderiales</taxon>
        <taxon>Sphaerotilaceae</taxon>
        <taxon>Roseateles</taxon>
    </lineage>
</organism>
<comment type="caution">
    <text evidence="1">The sequence shown here is derived from an EMBL/GenBank/DDBJ whole genome shotgun (WGS) entry which is preliminary data.</text>
</comment>
<proteinExistence type="predicted"/>
<evidence type="ECO:0000313" key="1">
    <source>
        <dbReference type="EMBL" id="TDP73110.1"/>
    </source>
</evidence>
<gene>
    <name evidence="1" type="ORF">DES47_102856</name>
</gene>
<accession>A0A4R6QQC9</accession>
<dbReference type="Proteomes" id="UP000295361">
    <property type="component" value="Unassembled WGS sequence"/>
</dbReference>
<keyword evidence="2" id="KW-1185">Reference proteome</keyword>
<dbReference type="AlphaFoldDB" id="A0A4R6QQC9"/>
<protein>
    <submittedName>
        <fullName evidence="1">Uncharacterized protein</fullName>
    </submittedName>
</protein>
<evidence type="ECO:0000313" key="2">
    <source>
        <dbReference type="Proteomes" id="UP000295361"/>
    </source>
</evidence>
<dbReference type="RefSeq" id="WP_133700512.1">
    <property type="nucleotide sequence ID" value="NZ_SNXS01000002.1"/>
</dbReference>
<reference evidence="1 2" key="1">
    <citation type="submission" date="2019-03" db="EMBL/GenBank/DDBJ databases">
        <title>Genomic Encyclopedia of Type Strains, Phase IV (KMG-IV): sequencing the most valuable type-strain genomes for metagenomic binning, comparative biology and taxonomic classification.</title>
        <authorList>
            <person name="Goeker M."/>
        </authorList>
    </citation>
    <scope>NUCLEOTIDE SEQUENCE [LARGE SCALE GENOMIC DNA]</scope>
    <source>
        <strain evidence="1 2">DSM 16998</strain>
    </source>
</reference>
<name>A0A4R6QQC9_9BURK</name>
<dbReference type="OrthoDB" id="8455280at2"/>